<dbReference type="InParanoid" id="E9GKH9"/>
<dbReference type="EMBL" id="GL732549">
    <property type="protein sequence ID" value="EFX79995.1"/>
    <property type="molecule type" value="Genomic_DNA"/>
</dbReference>
<dbReference type="AlphaFoldDB" id="E9GKH9"/>
<dbReference type="KEGG" id="dpx:DAPPUDRAFT_103838"/>
<dbReference type="OrthoDB" id="6373546at2759"/>
<gene>
    <name evidence="2" type="ORF">DAPPUDRAFT_103838</name>
</gene>
<dbReference type="PhylomeDB" id="E9GKH9"/>
<evidence type="ECO:0000313" key="2">
    <source>
        <dbReference type="EMBL" id="EFX79995.1"/>
    </source>
</evidence>
<dbReference type="PANTHER" id="PTHR33244">
    <property type="entry name" value="INTEGRASE CATALYTIC DOMAIN-CONTAINING PROTEIN-RELATED"/>
    <property type="match status" value="1"/>
</dbReference>
<protein>
    <submittedName>
        <fullName evidence="2">Uncharacterized protein</fullName>
    </submittedName>
</protein>
<feature type="region of interest" description="Disordered" evidence="1">
    <location>
        <begin position="217"/>
        <end position="274"/>
    </location>
</feature>
<reference evidence="2 3" key="1">
    <citation type="journal article" date="2011" name="Science">
        <title>The ecoresponsive genome of Daphnia pulex.</title>
        <authorList>
            <person name="Colbourne J.K."/>
            <person name="Pfrender M.E."/>
            <person name="Gilbert D."/>
            <person name="Thomas W.K."/>
            <person name="Tucker A."/>
            <person name="Oakley T.H."/>
            <person name="Tokishita S."/>
            <person name="Aerts A."/>
            <person name="Arnold G.J."/>
            <person name="Basu M.K."/>
            <person name="Bauer D.J."/>
            <person name="Caceres C.E."/>
            <person name="Carmel L."/>
            <person name="Casola C."/>
            <person name="Choi J.H."/>
            <person name="Detter J.C."/>
            <person name="Dong Q."/>
            <person name="Dusheyko S."/>
            <person name="Eads B.D."/>
            <person name="Frohlich T."/>
            <person name="Geiler-Samerotte K.A."/>
            <person name="Gerlach D."/>
            <person name="Hatcher P."/>
            <person name="Jogdeo S."/>
            <person name="Krijgsveld J."/>
            <person name="Kriventseva E.V."/>
            <person name="Kultz D."/>
            <person name="Laforsch C."/>
            <person name="Lindquist E."/>
            <person name="Lopez J."/>
            <person name="Manak J.R."/>
            <person name="Muller J."/>
            <person name="Pangilinan J."/>
            <person name="Patwardhan R.P."/>
            <person name="Pitluck S."/>
            <person name="Pritham E.J."/>
            <person name="Rechtsteiner A."/>
            <person name="Rho M."/>
            <person name="Rogozin I.B."/>
            <person name="Sakarya O."/>
            <person name="Salamov A."/>
            <person name="Schaack S."/>
            <person name="Shapiro H."/>
            <person name="Shiga Y."/>
            <person name="Skalitzky C."/>
            <person name="Smith Z."/>
            <person name="Souvorov A."/>
            <person name="Sung W."/>
            <person name="Tang Z."/>
            <person name="Tsuchiya D."/>
            <person name="Tu H."/>
            <person name="Vos H."/>
            <person name="Wang M."/>
            <person name="Wolf Y.I."/>
            <person name="Yamagata H."/>
            <person name="Yamada T."/>
            <person name="Ye Y."/>
            <person name="Shaw J.R."/>
            <person name="Andrews J."/>
            <person name="Crease T.J."/>
            <person name="Tang H."/>
            <person name="Lucas S.M."/>
            <person name="Robertson H.M."/>
            <person name="Bork P."/>
            <person name="Koonin E.V."/>
            <person name="Zdobnov E.M."/>
            <person name="Grigoriev I.V."/>
            <person name="Lynch M."/>
            <person name="Boore J.L."/>
        </authorList>
    </citation>
    <scope>NUCLEOTIDE SEQUENCE [LARGE SCALE GENOMIC DNA]</scope>
</reference>
<evidence type="ECO:0000313" key="3">
    <source>
        <dbReference type="Proteomes" id="UP000000305"/>
    </source>
</evidence>
<name>E9GKH9_DAPPU</name>
<proteinExistence type="predicted"/>
<accession>E9GKH9</accession>
<evidence type="ECO:0000256" key="1">
    <source>
        <dbReference type="SAM" id="MobiDB-lite"/>
    </source>
</evidence>
<dbReference type="PANTHER" id="PTHR33244:SF3">
    <property type="entry name" value="PEPTIDASE A2 DOMAIN-CONTAINING PROTEIN"/>
    <property type="match status" value="1"/>
</dbReference>
<keyword evidence="3" id="KW-1185">Reference proteome</keyword>
<dbReference type="Proteomes" id="UP000000305">
    <property type="component" value="Unassembled WGS sequence"/>
</dbReference>
<sequence length="274" mass="28870">MFTDGRSLWEALAAIRSTSISSELPSPAVLLQGRHLRGSLPFVQDRLVPQFVSAKFVHGQLQRRQATACFTHGGRPDVRGSALIIGQRVRAFVSGLWLPGAVEAVCSEPDSYVVRLADGRAFRRTRRDINLDNSPSAGLAVGQQSGGAAVIPSAVRGYRPAPANHLLPALSWSPPGLPARAVTVPVAHPVAQPLPAALGQPSMIPQPPPIFVNPAPGLATPARPRAAPVSTDKRATVQLPSVQPPPPLTVSNPLAVAPHRPGSTRSGRPYLKPS</sequence>
<organism evidence="2 3">
    <name type="scientific">Daphnia pulex</name>
    <name type="common">Water flea</name>
    <dbReference type="NCBI Taxonomy" id="6669"/>
    <lineage>
        <taxon>Eukaryota</taxon>
        <taxon>Metazoa</taxon>
        <taxon>Ecdysozoa</taxon>
        <taxon>Arthropoda</taxon>
        <taxon>Crustacea</taxon>
        <taxon>Branchiopoda</taxon>
        <taxon>Diplostraca</taxon>
        <taxon>Cladocera</taxon>
        <taxon>Anomopoda</taxon>
        <taxon>Daphniidae</taxon>
        <taxon>Daphnia</taxon>
    </lineage>
</organism>
<dbReference type="HOGENOM" id="CLU_052726_0_0_1"/>